<dbReference type="Proteomes" id="UP001596002">
    <property type="component" value="Unassembled WGS sequence"/>
</dbReference>
<name>A0ABV9Q0B0_9BACL</name>
<keyword evidence="2" id="KW-1185">Reference proteome</keyword>
<dbReference type="EMBL" id="JBHSHC010000083">
    <property type="protein sequence ID" value="MFC4767689.1"/>
    <property type="molecule type" value="Genomic_DNA"/>
</dbReference>
<organism evidence="1 2">
    <name type="scientific">Effusibacillus consociatus</name>
    <dbReference type="NCBI Taxonomy" id="1117041"/>
    <lineage>
        <taxon>Bacteria</taxon>
        <taxon>Bacillati</taxon>
        <taxon>Bacillota</taxon>
        <taxon>Bacilli</taxon>
        <taxon>Bacillales</taxon>
        <taxon>Alicyclobacillaceae</taxon>
        <taxon>Effusibacillus</taxon>
    </lineage>
</organism>
<comment type="caution">
    <text evidence="1">The sequence shown here is derived from an EMBL/GenBank/DDBJ whole genome shotgun (WGS) entry which is preliminary data.</text>
</comment>
<accession>A0ABV9Q0B0</accession>
<gene>
    <name evidence="1" type="ORF">ACFO8Q_09990</name>
</gene>
<dbReference type="RefSeq" id="WP_380025612.1">
    <property type="nucleotide sequence ID" value="NZ_JBHSHC010000083.1"/>
</dbReference>
<protein>
    <submittedName>
        <fullName evidence="1">Uncharacterized protein</fullName>
    </submittedName>
</protein>
<evidence type="ECO:0000313" key="1">
    <source>
        <dbReference type="EMBL" id="MFC4767689.1"/>
    </source>
</evidence>
<evidence type="ECO:0000313" key="2">
    <source>
        <dbReference type="Proteomes" id="UP001596002"/>
    </source>
</evidence>
<reference evidence="2" key="1">
    <citation type="journal article" date="2019" name="Int. J. Syst. Evol. Microbiol.">
        <title>The Global Catalogue of Microorganisms (GCM) 10K type strain sequencing project: providing services to taxonomists for standard genome sequencing and annotation.</title>
        <authorList>
            <consortium name="The Broad Institute Genomics Platform"/>
            <consortium name="The Broad Institute Genome Sequencing Center for Infectious Disease"/>
            <person name="Wu L."/>
            <person name="Ma J."/>
        </authorList>
    </citation>
    <scope>NUCLEOTIDE SEQUENCE [LARGE SCALE GENOMIC DNA]</scope>
    <source>
        <strain evidence="2">WYCCWR 12678</strain>
    </source>
</reference>
<sequence length="165" mass="18964">MLPIGLELQELNQRYDSLMAYTTRQTPIEKGTVTLFGWSEDPLDMVTVKGEMNNRSALYLVRQNLEVTFEPGEKVFLTSELLPTRIAEQSGQIVKDGFARTPVIGQGFVTFEVRTQSATQLKANKIHIRFDHEVYRNLQKKIYNLPERLRFRSMMAETSSCSSRV</sequence>
<proteinExistence type="predicted"/>